<reference evidence="2" key="1">
    <citation type="submission" date="2016-10" db="EMBL/GenBank/DDBJ databases">
        <title>Sequence of Gallionella enrichment culture.</title>
        <authorList>
            <person name="Poehlein A."/>
            <person name="Muehling M."/>
            <person name="Daniel R."/>
        </authorList>
    </citation>
    <scope>NUCLEOTIDE SEQUENCE</scope>
</reference>
<evidence type="ECO:0000256" key="1">
    <source>
        <dbReference type="SAM" id="Phobius"/>
    </source>
</evidence>
<proteinExistence type="predicted"/>
<keyword evidence="1" id="KW-0472">Membrane</keyword>
<keyword evidence="1" id="KW-1133">Transmembrane helix</keyword>
<evidence type="ECO:0008006" key="3">
    <source>
        <dbReference type="Google" id="ProtNLM"/>
    </source>
</evidence>
<dbReference type="EMBL" id="MLJW01000579">
    <property type="protein sequence ID" value="OIQ84942.1"/>
    <property type="molecule type" value="Genomic_DNA"/>
</dbReference>
<feature type="transmembrane region" description="Helical" evidence="1">
    <location>
        <begin position="135"/>
        <end position="155"/>
    </location>
</feature>
<dbReference type="AlphaFoldDB" id="A0A1J5QN16"/>
<keyword evidence="1" id="KW-0812">Transmembrane</keyword>
<protein>
    <recommendedName>
        <fullName evidence="3">DUF1345 domain-containing protein</fullName>
    </recommendedName>
</protein>
<comment type="caution">
    <text evidence="2">The sequence shown here is derived from an EMBL/GenBank/DDBJ whole genome shotgun (WGS) entry which is preliminary data.</text>
</comment>
<organism evidence="2">
    <name type="scientific">mine drainage metagenome</name>
    <dbReference type="NCBI Taxonomy" id="410659"/>
    <lineage>
        <taxon>unclassified sequences</taxon>
        <taxon>metagenomes</taxon>
        <taxon>ecological metagenomes</taxon>
    </lineage>
</organism>
<accession>A0A1J5QN16</accession>
<name>A0A1J5QN16_9ZZZZ</name>
<evidence type="ECO:0000313" key="2">
    <source>
        <dbReference type="EMBL" id="OIQ84942.1"/>
    </source>
</evidence>
<feature type="transmembrane region" description="Helical" evidence="1">
    <location>
        <begin position="100"/>
        <end position="123"/>
    </location>
</feature>
<sequence>MSISGGEVDPVVPGGPAPSARGRLESRVLPAWLRPTAHESRIPVALAILVAAGLQLLLSQQFTLIRPRWLLPSLEIALLATLTALSPIRRTRYTQIGRYLSLLLVAIISFDNGFSALLLDMGLINGTAGNQASPLLASAVAIYLTNVIAFGIWYWELDRGGPFARAAALNPYPDFLFPQMTQHQLASEHWEPRFGDYLYVSFTNATAFSPTDTMPLPRWAKGLMSAQSAIALSTTALVIARAVNILK</sequence>
<gene>
    <name evidence="2" type="ORF">GALL_332260</name>
</gene>
<feature type="transmembrane region" description="Helical" evidence="1">
    <location>
        <begin position="42"/>
        <end position="63"/>
    </location>
</feature>